<keyword evidence="1" id="KW-0812">Transmembrane</keyword>
<feature type="transmembrane region" description="Helical" evidence="1">
    <location>
        <begin position="63"/>
        <end position="80"/>
    </location>
</feature>
<feature type="transmembrane region" description="Helical" evidence="1">
    <location>
        <begin position="23"/>
        <end position="43"/>
    </location>
</feature>
<protein>
    <recommendedName>
        <fullName evidence="2">VanZ-like domain-containing protein</fullName>
    </recommendedName>
</protein>
<dbReference type="Proteomes" id="UP000178082">
    <property type="component" value="Unassembled WGS sequence"/>
</dbReference>
<dbReference type="STRING" id="1817883.A3G31_05505"/>
<dbReference type="NCBIfam" id="NF037970">
    <property type="entry name" value="vanZ_1"/>
    <property type="match status" value="1"/>
</dbReference>
<dbReference type="AlphaFoldDB" id="A0A1F7SLY4"/>
<keyword evidence="1" id="KW-0472">Membrane</keyword>
<dbReference type="EMBL" id="MGDI01000016">
    <property type="protein sequence ID" value="OGL54217.1"/>
    <property type="molecule type" value="Genomic_DNA"/>
</dbReference>
<evidence type="ECO:0000259" key="2">
    <source>
        <dbReference type="Pfam" id="PF04892"/>
    </source>
</evidence>
<feature type="transmembrane region" description="Helical" evidence="1">
    <location>
        <begin position="125"/>
        <end position="144"/>
    </location>
</feature>
<gene>
    <name evidence="3" type="ORF">A3G31_05505</name>
</gene>
<organism evidence="3 4">
    <name type="scientific">Candidatus Schekmanbacteria bacterium RIFCSPLOWO2_12_FULL_38_15</name>
    <dbReference type="NCBI Taxonomy" id="1817883"/>
    <lineage>
        <taxon>Bacteria</taxon>
        <taxon>Candidatus Schekmaniibacteriota</taxon>
    </lineage>
</organism>
<feature type="domain" description="VanZ-like" evidence="2">
    <location>
        <begin position="51"/>
        <end position="142"/>
    </location>
</feature>
<reference evidence="3 4" key="1">
    <citation type="journal article" date="2016" name="Nat. Commun.">
        <title>Thousands of microbial genomes shed light on interconnected biogeochemical processes in an aquifer system.</title>
        <authorList>
            <person name="Anantharaman K."/>
            <person name="Brown C.T."/>
            <person name="Hug L.A."/>
            <person name="Sharon I."/>
            <person name="Castelle C.J."/>
            <person name="Probst A.J."/>
            <person name="Thomas B.C."/>
            <person name="Singh A."/>
            <person name="Wilkins M.J."/>
            <person name="Karaoz U."/>
            <person name="Brodie E.L."/>
            <person name="Williams K.H."/>
            <person name="Hubbard S.S."/>
            <person name="Banfield J.F."/>
        </authorList>
    </citation>
    <scope>NUCLEOTIDE SEQUENCE [LARGE SCALE GENOMIC DNA]</scope>
</reference>
<comment type="caution">
    <text evidence="3">The sequence shown here is derived from an EMBL/GenBank/DDBJ whole genome shotgun (WGS) entry which is preliminary data.</text>
</comment>
<feature type="transmembrane region" description="Helical" evidence="1">
    <location>
        <begin position="92"/>
        <end position="110"/>
    </location>
</feature>
<evidence type="ECO:0000313" key="4">
    <source>
        <dbReference type="Proteomes" id="UP000178082"/>
    </source>
</evidence>
<evidence type="ECO:0000256" key="1">
    <source>
        <dbReference type="SAM" id="Phobius"/>
    </source>
</evidence>
<dbReference type="InterPro" id="IPR006976">
    <property type="entry name" value="VanZ-like"/>
</dbReference>
<accession>A0A1F7SLY4</accession>
<keyword evidence="1" id="KW-1133">Transmembrane helix</keyword>
<evidence type="ECO:0000313" key="3">
    <source>
        <dbReference type="EMBL" id="OGL54217.1"/>
    </source>
</evidence>
<name>A0A1F7SLY4_9BACT</name>
<dbReference type="Pfam" id="PF04892">
    <property type="entry name" value="VanZ"/>
    <property type="match status" value="1"/>
</dbReference>
<proteinExistence type="predicted"/>
<sequence>MSKIGLNRHSAEVKTDKRSENRFILFLKLWGPVFIWCSLIFILSNQPDLTLNLPDELIMRKSAHAVEYAVLTLLLFRALYNWQRKGPALQMRLKINCIILSIVLVLFFSISDEFHQTFIPGRNGTPYDVIIDSLGMMVAGLILAKK</sequence>